<keyword evidence="2" id="KW-1185">Reference proteome</keyword>
<name>A0A9W6P6Q2_9ACTN</name>
<reference evidence="1" key="1">
    <citation type="submission" date="2023-02" db="EMBL/GenBank/DDBJ databases">
        <title>Nocardiopsis ansamitocini NBRC 112285.</title>
        <authorList>
            <person name="Ichikawa N."/>
            <person name="Sato H."/>
            <person name="Tonouchi N."/>
        </authorList>
    </citation>
    <scope>NUCLEOTIDE SEQUENCE</scope>
    <source>
        <strain evidence="1">NBRC 112285</strain>
    </source>
</reference>
<evidence type="ECO:0008006" key="3">
    <source>
        <dbReference type="Google" id="ProtNLM"/>
    </source>
</evidence>
<evidence type="ECO:0000313" key="1">
    <source>
        <dbReference type="EMBL" id="GLU48146.1"/>
    </source>
</evidence>
<protein>
    <recommendedName>
        <fullName evidence="3">Sirohydrochlorin ferrochelatase</fullName>
    </recommendedName>
</protein>
<proteinExistence type="predicted"/>
<dbReference type="Proteomes" id="UP001165092">
    <property type="component" value="Unassembled WGS sequence"/>
</dbReference>
<comment type="caution">
    <text evidence="1">The sequence shown here is derived from an EMBL/GenBank/DDBJ whole genome shotgun (WGS) entry which is preliminary data.</text>
</comment>
<organism evidence="1 2">
    <name type="scientific">Nocardiopsis ansamitocini</name>
    <dbReference type="NCBI Taxonomy" id="1670832"/>
    <lineage>
        <taxon>Bacteria</taxon>
        <taxon>Bacillati</taxon>
        <taxon>Actinomycetota</taxon>
        <taxon>Actinomycetes</taxon>
        <taxon>Streptosporangiales</taxon>
        <taxon>Nocardiopsidaceae</taxon>
        <taxon>Nocardiopsis</taxon>
    </lineage>
</organism>
<evidence type="ECO:0000313" key="2">
    <source>
        <dbReference type="Proteomes" id="UP001165092"/>
    </source>
</evidence>
<dbReference type="AlphaFoldDB" id="A0A9W6P6Q2"/>
<sequence length="256" mass="26207">MADLVRSYRPEVPIRFAHTEGEAGGITEVLAGLVPEGAPNEEERPPGYCDAVIVPLVTGTHTAITATIAQALPASGAVARITDGLGPHPMLAEALHLRLAEGGFARADRMRLISVVAASDTTADGVMVGSVGGPEAIDEAGVSAVLLAARLGVTVLPAALDDPAHVAQIFDQLAAAGSRRPVIAPSVIGAEFPQERIAELAAEHGASYSASLGASSTLAKIVALRYAEALNALGIDQQPALEELPAPVGSRHRPEH</sequence>
<accession>A0A9W6P6Q2</accession>
<dbReference type="Gene3D" id="3.40.50.1400">
    <property type="match status" value="1"/>
</dbReference>
<dbReference type="EMBL" id="BSQG01000003">
    <property type="protein sequence ID" value="GLU48146.1"/>
    <property type="molecule type" value="Genomic_DNA"/>
</dbReference>
<gene>
    <name evidence="1" type="ORF">Nans01_24970</name>
</gene>